<gene>
    <name evidence="4" type="ORF">Pmar_PMAR015808</name>
</gene>
<feature type="region of interest" description="Disordered" evidence="2">
    <location>
        <begin position="625"/>
        <end position="652"/>
    </location>
</feature>
<keyword evidence="5" id="KW-1185">Reference proteome</keyword>
<dbReference type="InParanoid" id="C5KRD8"/>
<dbReference type="Proteomes" id="UP000007800">
    <property type="component" value="Unassembled WGS sequence"/>
</dbReference>
<dbReference type="GO" id="GO:0008173">
    <property type="term" value="F:RNA methyltransferase activity"/>
    <property type="evidence" value="ECO:0007669"/>
    <property type="project" value="InterPro"/>
</dbReference>
<feature type="binding site" evidence="1">
    <location>
        <begin position="180"/>
        <end position="186"/>
    </location>
    <ligand>
        <name>S-adenosyl-L-methionine</name>
        <dbReference type="ChEBI" id="CHEBI:59789"/>
    </ligand>
</feature>
<feature type="region of interest" description="Disordered" evidence="2">
    <location>
        <begin position="390"/>
        <end position="439"/>
    </location>
</feature>
<dbReference type="PANTHER" id="PTHR22808">
    <property type="entry name" value="NCL1 YEAST -RELATED NOL1/NOP2/FMU SUN DOMAIN-CONTAINING"/>
    <property type="match status" value="1"/>
</dbReference>
<accession>C5KRD8</accession>
<feature type="compositionally biased region" description="Basic and acidic residues" evidence="2">
    <location>
        <begin position="409"/>
        <end position="429"/>
    </location>
</feature>
<dbReference type="InterPro" id="IPR023267">
    <property type="entry name" value="RCMT"/>
</dbReference>
<dbReference type="PROSITE" id="PS51686">
    <property type="entry name" value="SAM_MT_RSMB_NOP"/>
    <property type="match status" value="1"/>
</dbReference>
<dbReference type="RefSeq" id="XP_002781164.1">
    <property type="nucleotide sequence ID" value="XM_002781118.1"/>
</dbReference>
<feature type="compositionally biased region" description="Acidic residues" evidence="2">
    <location>
        <begin position="395"/>
        <end position="408"/>
    </location>
</feature>
<evidence type="ECO:0000313" key="4">
    <source>
        <dbReference type="EMBL" id="EER12959.1"/>
    </source>
</evidence>
<organism evidence="5">
    <name type="scientific">Perkinsus marinus (strain ATCC 50983 / TXsc)</name>
    <dbReference type="NCBI Taxonomy" id="423536"/>
    <lineage>
        <taxon>Eukaryota</taxon>
        <taxon>Sar</taxon>
        <taxon>Alveolata</taxon>
        <taxon>Perkinsozoa</taxon>
        <taxon>Perkinsea</taxon>
        <taxon>Perkinsida</taxon>
        <taxon>Perkinsidae</taxon>
        <taxon>Perkinsus</taxon>
    </lineage>
</organism>
<dbReference type="PRINTS" id="PR02008">
    <property type="entry name" value="RCMTFAMILY"/>
</dbReference>
<dbReference type="EMBL" id="GG675793">
    <property type="protein sequence ID" value="EER12959.1"/>
    <property type="molecule type" value="Genomic_DNA"/>
</dbReference>
<dbReference type="Gene3D" id="3.40.50.150">
    <property type="entry name" value="Vaccinia Virus protein VP39"/>
    <property type="match status" value="2"/>
</dbReference>
<dbReference type="GeneID" id="9056073"/>
<feature type="compositionally biased region" description="Basic and acidic residues" evidence="2">
    <location>
        <begin position="635"/>
        <end position="647"/>
    </location>
</feature>
<keyword evidence="1" id="KW-0489">Methyltransferase</keyword>
<reference evidence="4 5" key="1">
    <citation type="submission" date="2008-07" db="EMBL/GenBank/DDBJ databases">
        <authorList>
            <person name="El-Sayed N."/>
            <person name="Caler E."/>
            <person name="Inman J."/>
            <person name="Amedeo P."/>
            <person name="Hass B."/>
            <person name="Wortman J."/>
        </authorList>
    </citation>
    <scope>NUCLEOTIDE SEQUENCE [LARGE SCALE GENOMIC DNA]</scope>
    <source>
        <strain evidence="5">ATCC 50983 / TXsc</strain>
    </source>
</reference>
<dbReference type="InterPro" id="IPR001678">
    <property type="entry name" value="MeTrfase_RsmB-F_NOP2_dom"/>
</dbReference>
<dbReference type="OrthoDB" id="6093671at2759"/>
<evidence type="ECO:0000256" key="1">
    <source>
        <dbReference type="PROSITE-ProRule" id="PRU01023"/>
    </source>
</evidence>
<feature type="domain" description="SAM-dependent MTase RsmB/NOP-type" evidence="3">
    <location>
        <begin position="67"/>
        <end position="383"/>
    </location>
</feature>
<dbReference type="SUPFAM" id="SSF53335">
    <property type="entry name" value="S-adenosyl-L-methionine-dependent methyltransferases"/>
    <property type="match status" value="1"/>
</dbReference>
<name>C5KRD8_PERM5</name>
<evidence type="ECO:0000313" key="5">
    <source>
        <dbReference type="Proteomes" id="UP000007800"/>
    </source>
</evidence>
<evidence type="ECO:0000256" key="2">
    <source>
        <dbReference type="SAM" id="MobiDB-lite"/>
    </source>
</evidence>
<protein>
    <recommendedName>
        <fullName evidence="3">SAM-dependent MTase RsmB/NOP-type domain-containing protein</fullName>
    </recommendedName>
</protein>
<feature type="region of interest" description="Disordered" evidence="2">
    <location>
        <begin position="1"/>
        <end position="38"/>
    </location>
</feature>
<feature type="non-terminal residue" evidence="4">
    <location>
        <position position="722"/>
    </location>
</feature>
<dbReference type="PANTHER" id="PTHR22808:SF1">
    <property type="entry name" value="RNA CYTOSINE-C(5)-METHYLTRANSFERASE NSUN2-RELATED"/>
    <property type="match status" value="1"/>
</dbReference>
<dbReference type="GO" id="GO:0001510">
    <property type="term" value="P:RNA methylation"/>
    <property type="evidence" value="ECO:0007669"/>
    <property type="project" value="InterPro"/>
</dbReference>
<comment type="caution">
    <text evidence="1">Lacks conserved residue(s) required for the propagation of feature annotation.</text>
</comment>
<dbReference type="InterPro" id="IPR029063">
    <property type="entry name" value="SAM-dependent_MTases_sf"/>
</dbReference>
<keyword evidence="1" id="KW-0808">Transferase</keyword>
<comment type="similarity">
    <text evidence="1">Belongs to the class I-like SAM-binding methyltransferase superfamily. RsmB/NOP family.</text>
</comment>
<keyword evidence="1" id="KW-0949">S-adenosyl-L-methionine</keyword>
<proteinExistence type="inferred from homology"/>
<feature type="binding site" evidence="1">
    <location>
        <position position="265"/>
    </location>
    <ligand>
        <name>S-adenosyl-L-methionine</name>
        <dbReference type="ChEBI" id="CHEBI:59789"/>
    </ligand>
</feature>
<dbReference type="AlphaFoldDB" id="C5KRD8"/>
<keyword evidence="1" id="KW-0694">RNA-binding</keyword>
<feature type="binding site" evidence="1">
    <location>
        <position position="214"/>
    </location>
    <ligand>
        <name>S-adenosyl-L-methionine</name>
        <dbReference type="ChEBI" id="CHEBI:59789"/>
    </ligand>
</feature>
<evidence type="ECO:0000259" key="3">
    <source>
        <dbReference type="PROSITE" id="PS51686"/>
    </source>
</evidence>
<dbReference type="GO" id="GO:0003723">
    <property type="term" value="F:RNA binding"/>
    <property type="evidence" value="ECO:0007669"/>
    <property type="project" value="UniProtKB-UniRule"/>
</dbReference>
<sequence length="722" mass="79809">MGKNSKNYYKRKGLGVSSHHQQSKGTDEEPSGWRYDSRGDKATFQSDAFDEYYNTQGLLPPEEWKKTLECLRTPLPTSFRVMDLGVSSGIVKEQAKKFQEEISKIHPGEFEELPFVEDGYQVNLPRPVLRAPLSGLKSFHEFLVNQGQAGVLMRQETVSMLPALALKGELKQDSLILDICSAPGSKTSQLLEMLNECPRPDVSKPPEGMVVANELVVKRAHLLIHRLRHHNSPNLLVTAHAGQSFPSCFDGVTGQRIEFDAALCDIWINLYSTCALNPIEDEAVVGSVVAASEGALELGEWKEAPKGLKYEKGVSSWKVKSGGRWFSNFEDAERELGEGKNARLVKSSMFPQASEGVDLSKCVRVYPHLQNTGGFFIAVIRKKARVPWETTGEGDMPEVGEEKDTDEVDREKDTAKAKEEEDTVSERSQDASSSQAPMEMQSDFYECPNDFTELIKDQFGIPSGEVDGLLWSKSPEPKPRKLWLMSRSVDRLLRSSSRRGLKVVSAGTPAFDRPSGAHSEPRVLVTALQWLTMTKRVYEVTPADFAKLLIIKVPAEAVGLGQVKESAIVVRCAVGEVSLRMPVYRRRHLAEGLVSEDIRPGLAWCVSKELDEDIEFPGVTLSAHSKVKKAQLPPAHDEGKKDEDAPREGQQSIQAEESILNDPLLAGVLTASAINTKGLKQCFYLRRQELVMSSLGMGGGLSKVRETPGSIGGFGICEIWII</sequence>